<feature type="modified residue" description="N6-(pyridoxal phosphate)lysine" evidence="2">
    <location>
        <position position="185"/>
    </location>
</feature>
<evidence type="ECO:0000256" key="2">
    <source>
        <dbReference type="PIRSR" id="PIRSR000390-2"/>
    </source>
</evidence>
<dbReference type="AlphaFoldDB" id="A0A0G0M031"/>
<dbReference type="Pfam" id="PF01041">
    <property type="entry name" value="DegT_DnrJ_EryC1"/>
    <property type="match status" value="1"/>
</dbReference>
<dbReference type="InterPro" id="IPR015424">
    <property type="entry name" value="PyrdxlP-dep_Trfase"/>
</dbReference>
<name>A0A0G0M031_9BACT</name>
<keyword evidence="4" id="KW-0808">Transferase</keyword>
<evidence type="ECO:0000256" key="3">
    <source>
        <dbReference type="RuleBase" id="RU004508"/>
    </source>
</evidence>
<feature type="active site" description="Proton acceptor" evidence="1">
    <location>
        <position position="185"/>
    </location>
</feature>
<dbReference type="InterPro" id="IPR015422">
    <property type="entry name" value="PyrdxlP-dep_Trfase_small"/>
</dbReference>
<reference evidence="4 5" key="1">
    <citation type="journal article" date="2015" name="Nature">
        <title>rRNA introns, odd ribosomes, and small enigmatic genomes across a large radiation of phyla.</title>
        <authorList>
            <person name="Brown C.T."/>
            <person name="Hug L.A."/>
            <person name="Thomas B.C."/>
            <person name="Sharon I."/>
            <person name="Castelle C.J."/>
            <person name="Singh A."/>
            <person name="Wilkins M.J."/>
            <person name="Williams K.H."/>
            <person name="Banfield J.F."/>
        </authorList>
    </citation>
    <scope>NUCLEOTIDE SEQUENCE [LARGE SCALE GENOMIC DNA]</scope>
</reference>
<dbReference type="Gene3D" id="3.40.640.10">
    <property type="entry name" value="Type I PLP-dependent aspartate aminotransferase-like (Major domain)"/>
    <property type="match status" value="1"/>
</dbReference>
<dbReference type="PANTHER" id="PTHR30244:SF34">
    <property type="entry name" value="DTDP-4-AMINO-4,6-DIDEOXYGALACTOSE TRANSAMINASE"/>
    <property type="match status" value="1"/>
</dbReference>
<keyword evidence="2 3" id="KW-0663">Pyridoxal phosphate</keyword>
<dbReference type="GO" id="GO:0008483">
    <property type="term" value="F:transaminase activity"/>
    <property type="evidence" value="ECO:0007669"/>
    <property type="project" value="UniProtKB-KW"/>
</dbReference>
<comment type="similarity">
    <text evidence="3">Belongs to the DegT/DnrJ/EryC1 family.</text>
</comment>
<comment type="caution">
    <text evidence="4">The sequence shown here is derived from an EMBL/GenBank/DDBJ whole genome shotgun (WGS) entry which is preliminary data.</text>
</comment>
<dbReference type="PATRIC" id="fig|1618549.4.peg.1375"/>
<dbReference type="InterPro" id="IPR000653">
    <property type="entry name" value="DegT/StrS_aminotransferase"/>
</dbReference>
<evidence type="ECO:0000313" key="5">
    <source>
        <dbReference type="Proteomes" id="UP000034325"/>
    </source>
</evidence>
<dbReference type="Gene3D" id="3.90.1150.10">
    <property type="entry name" value="Aspartate Aminotransferase, domain 1"/>
    <property type="match status" value="1"/>
</dbReference>
<dbReference type="PIRSF" id="PIRSF000390">
    <property type="entry name" value="PLP_StrS"/>
    <property type="match status" value="1"/>
</dbReference>
<dbReference type="InterPro" id="IPR015421">
    <property type="entry name" value="PyrdxlP-dep_Trfase_major"/>
</dbReference>
<organism evidence="4 5">
    <name type="scientific">Candidatus Woesebacteria bacterium GW2011_GWA1_39_12</name>
    <dbReference type="NCBI Taxonomy" id="1618549"/>
    <lineage>
        <taxon>Bacteria</taxon>
        <taxon>Candidatus Woeseibacteriota</taxon>
    </lineage>
</organism>
<evidence type="ECO:0000256" key="1">
    <source>
        <dbReference type="PIRSR" id="PIRSR000390-1"/>
    </source>
</evidence>
<keyword evidence="4" id="KW-0032">Aminotransferase</keyword>
<gene>
    <name evidence="4" type="ORF">UT23_C0027G0006</name>
</gene>
<dbReference type="GO" id="GO:0000271">
    <property type="term" value="P:polysaccharide biosynthetic process"/>
    <property type="evidence" value="ECO:0007669"/>
    <property type="project" value="TreeGrafter"/>
</dbReference>
<accession>A0A0G0M031</accession>
<protein>
    <submittedName>
        <fullName evidence="4">DegT/DnrJ/EryC1/StrS aminotransferase family protein</fullName>
    </submittedName>
</protein>
<dbReference type="PANTHER" id="PTHR30244">
    <property type="entry name" value="TRANSAMINASE"/>
    <property type="match status" value="1"/>
</dbReference>
<proteinExistence type="inferred from homology"/>
<dbReference type="Proteomes" id="UP000034325">
    <property type="component" value="Unassembled WGS sequence"/>
</dbReference>
<dbReference type="EMBL" id="LBWA01000027">
    <property type="protein sequence ID" value="KKQ96657.1"/>
    <property type="molecule type" value="Genomic_DNA"/>
</dbReference>
<dbReference type="GO" id="GO:0030170">
    <property type="term" value="F:pyridoxal phosphate binding"/>
    <property type="evidence" value="ECO:0007669"/>
    <property type="project" value="TreeGrafter"/>
</dbReference>
<dbReference type="SUPFAM" id="SSF53383">
    <property type="entry name" value="PLP-dependent transferases"/>
    <property type="match status" value="1"/>
</dbReference>
<dbReference type="CDD" id="cd00616">
    <property type="entry name" value="AHBA_syn"/>
    <property type="match status" value="1"/>
</dbReference>
<sequence length="364" mass="41468">MVSKNIPQMEPWFDEKEARAVYKYMKLGGWVMEFKKTTELEQMICEFTGARYCSMMPNGTISLTLALLALGLKAGDEVLVPDLTMIASPNAAEMIGIKSVSVDIEPQNLCMDLKAAQKAITKKTKALMYVAFNGRSADMSQVVTFCKRHKLFLVEDAAQALGSFWKVKHLGTLGEIGSFSFSVPKIISTGQGGALVTNKKSLHKKIQQLKNFGRAASGGDIHPYWGWNFRFTDIQAVIGIEQMKKLKARTKRKKQIYKRYHDNLKGIEQIKFVQTDLEQTTPWFIDIYVPKSKRLAHYLSEKGIGTRPLYPPIHTQKIYQNRYSSKNFPITRHYSQHGLWLPSSSKLKNEEIDYICKSIKNYFT</sequence>
<evidence type="ECO:0000313" key="4">
    <source>
        <dbReference type="EMBL" id="KKQ96657.1"/>
    </source>
</evidence>